<dbReference type="PRINTS" id="PR00702">
    <property type="entry name" value="ACRIFLAVINRP"/>
</dbReference>
<dbReference type="Pfam" id="PF00873">
    <property type="entry name" value="ACR_tran"/>
    <property type="match status" value="1"/>
</dbReference>
<dbReference type="SUPFAM" id="SSF82866">
    <property type="entry name" value="Multidrug efflux transporter AcrB transmembrane domain"/>
    <property type="match status" value="2"/>
</dbReference>
<feature type="transmembrane region" description="Helical" evidence="2">
    <location>
        <begin position="525"/>
        <end position="549"/>
    </location>
</feature>
<dbReference type="Gene3D" id="3.30.2090.10">
    <property type="entry name" value="Multidrug efflux transporter AcrB TolC docking domain, DN and DC subdomains"/>
    <property type="match status" value="2"/>
</dbReference>
<feature type="transmembrane region" description="Helical" evidence="2">
    <location>
        <begin position="422"/>
        <end position="445"/>
    </location>
</feature>
<feature type="transmembrane region" description="Helical" evidence="2">
    <location>
        <begin position="493"/>
        <end position="513"/>
    </location>
</feature>
<feature type="transmembrane region" description="Helical" evidence="2">
    <location>
        <begin position="396"/>
        <end position="415"/>
    </location>
</feature>
<dbReference type="EMBL" id="CP121472">
    <property type="protein sequence ID" value="WPL16571.1"/>
    <property type="molecule type" value="Genomic_DNA"/>
</dbReference>
<keyword evidence="4" id="KW-1185">Reference proteome</keyword>
<accession>A0ABZ0S904</accession>
<reference evidence="3 4" key="1">
    <citation type="journal article" date="2023" name="Microorganisms">
        <title>Thiorhodovibrio frisius and Trv. litoralis spp. nov., Two Novel Members from a Clade of Fastidious Purple Sulfur Bacteria That Exhibit Unique Red-Shifted Light-Harvesting Capabilities.</title>
        <authorList>
            <person name="Methner A."/>
            <person name="Kuzyk S.B."/>
            <person name="Petersen J."/>
            <person name="Bauer S."/>
            <person name="Brinkmann H."/>
            <person name="Sichau K."/>
            <person name="Wanner G."/>
            <person name="Wolf J."/>
            <person name="Neumann-Schaal M."/>
            <person name="Henke P."/>
            <person name="Tank M."/>
            <person name="Sproer C."/>
            <person name="Bunk B."/>
            <person name="Overmann J."/>
        </authorList>
    </citation>
    <scope>NUCLEOTIDE SEQUENCE [LARGE SCALE GENOMIC DNA]</scope>
    <source>
        <strain evidence="3 4">DSM 6702</strain>
    </source>
</reference>
<evidence type="ECO:0000313" key="4">
    <source>
        <dbReference type="Proteomes" id="UP001432180"/>
    </source>
</evidence>
<dbReference type="Proteomes" id="UP001432180">
    <property type="component" value="Chromosome"/>
</dbReference>
<feature type="transmembrane region" description="Helical" evidence="2">
    <location>
        <begin position="591"/>
        <end position="610"/>
    </location>
</feature>
<dbReference type="SUPFAM" id="SSF82714">
    <property type="entry name" value="Multidrug efflux transporter AcrB TolC docking domain, DN and DC subdomains"/>
    <property type="match status" value="2"/>
</dbReference>
<proteinExistence type="predicted"/>
<keyword evidence="2" id="KW-1133">Transmembrane helix</keyword>
<dbReference type="PANTHER" id="PTHR32063:SF16">
    <property type="entry name" value="CATION EFFLUX SYSTEM (ACRB_ACRD_ACRF FAMILY)"/>
    <property type="match status" value="1"/>
</dbReference>
<feature type="region of interest" description="Disordered" evidence="1">
    <location>
        <begin position="915"/>
        <end position="934"/>
    </location>
</feature>
<feature type="region of interest" description="Disordered" evidence="1">
    <location>
        <begin position="1"/>
        <end position="43"/>
    </location>
</feature>
<dbReference type="Gene3D" id="1.20.1640.10">
    <property type="entry name" value="Multidrug efflux transporter AcrB transmembrane domain"/>
    <property type="match status" value="2"/>
</dbReference>
<dbReference type="RefSeq" id="WP_328987121.1">
    <property type="nucleotide sequence ID" value="NZ_CP121472.1"/>
</dbReference>
<name>A0ABZ0S904_9GAMM</name>
<evidence type="ECO:0000256" key="2">
    <source>
        <dbReference type="SAM" id="Phobius"/>
    </source>
</evidence>
<feature type="transmembrane region" description="Helical" evidence="2">
    <location>
        <begin position="451"/>
        <end position="472"/>
    </location>
</feature>
<dbReference type="InterPro" id="IPR027463">
    <property type="entry name" value="AcrB_DN_DC_subdom"/>
</dbReference>
<gene>
    <name evidence="3" type="primary">mdtB_2</name>
    <name evidence="3" type="ORF">Thiowin_01538</name>
</gene>
<feature type="transmembrane region" description="Helical" evidence="2">
    <location>
        <begin position="1083"/>
        <end position="1108"/>
    </location>
</feature>
<feature type="transmembrane region" description="Helical" evidence="2">
    <location>
        <begin position="1051"/>
        <end position="1071"/>
    </location>
</feature>
<sequence>MSNHDPVDTGPNTLSDGAPNTAALNDSADERRDRRSDALSDGAGKGRGIAGQIAAYFIDSPLTPLLLLTTLGIGILGLLTTPRQEDPDISVPMVDIKLRYPGASSGQVARLAVEPLERLMSELSDVEHVYSVSRREQALITVRFEVGTSIDAAVVGVHDTIESNLNQVPPDLTEWLVQPKTIDDVPVLTLTLWSDRIDDARLRMLALHLLQELKQVENTGNGFVVGGRQREISIEPQPELLRGYGISLDQLAETIRGANANAGRGTGSVEQGATHRSVSAGHDLEGAREIERLVIDTKGGLSVYVGDVASVNAGAEHPDHAVFFYTGPSYPADDSAKAAGAVTIAIAKQPRANGVTLTNDLLKRLEQLKGSMIPEQVQVAVTRNYGETADRKVNELLLSLVGATAAVALLSLIAIGLRPALIVLAVIPVVILLTVWSAGALGFSINRVSLFALIFSIGILVDDATVVVENIFRRWLAKGATAKDVALDAVGEVGNPTIIATLTVLAALLPMGFVTGMMGPYMRPIPILGSVAMLFSLFAAFVFTPWLAYRLRPKLAVLERSAQREHRLQGWIDRAYRPLIEPLIERRQTRWLFLIAIIVAFIAAVAMLPLKAVTVKMLPYDNKREIDVVIDLPEGSSLPTTANATHQLAQQLRGIPEVRSLQAYIGTAAPFDFNGLVRHYYLRQDPWLADIQVRLLDKDERKRSSHAIAQVVREQLTPLAKEHDAHINVVEMPPGPPVLQTLVAEVYGPTPGARRGFAEDLTEMFAAADGVVDVDNRLQAPHSRWHFQVDNEKASRNGVDVDSISRNLAMAMGGYSLGDIAQERLLEPVEIKLQMPLATRTQLHRLGELPIPASSGEGRMVPLAELGRFIEVPADQLIYHKDLRLVEYVTAGMEGRLGAPIYGMLQVEQALEDSVAPDGTEAPRGTLTGPPKPGTTAFEWSGEWTVTYKTFRDLGIAFGAALLLIYVLLVAEFRNFIQPAVIMAPIPLTLIGILPGHWLLGAEFTATSMIGFIALAGIEVRNSILLVDFAQDAVRRGLSVRDAVVEAGRTRLRPVWVTDLTMMAGAFAILFDPIFQGMAISLLFGPIVAVPLTLIVVPLGCIATGWAFHGAKQESEASATATH</sequence>
<feature type="compositionally biased region" description="Basic and acidic residues" evidence="1">
    <location>
        <begin position="28"/>
        <end position="38"/>
    </location>
</feature>
<dbReference type="SUPFAM" id="SSF82693">
    <property type="entry name" value="Multidrug efflux transporter AcrB pore domain, PN1, PN2, PC1 and PC2 subdomains"/>
    <property type="match status" value="3"/>
</dbReference>
<evidence type="ECO:0000313" key="3">
    <source>
        <dbReference type="EMBL" id="WPL16571.1"/>
    </source>
</evidence>
<dbReference type="Gene3D" id="3.30.70.1430">
    <property type="entry name" value="Multidrug efflux transporter AcrB pore domain"/>
    <property type="match status" value="2"/>
</dbReference>
<keyword evidence="2" id="KW-0812">Transmembrane</keyword>
<protein>
    <submittedName>
        <fullName evidence="3">Multidrug transporter MdtB</fullName>
    </submittedName>
</protein>
<evidence type="ECO:0000256" key="1">
    <source>
        <dbReference type="SAM" id="MobiDB-lite"/>
    </source>
</evidence>
<dbReference type="Gene3D" id="3.30.70.1440">
    <property type="entry name" value="Multidrug efflux transporter AcrB pore domain"/>
    <property type="match status" value="1"/>
</dbReference>
<dbReference type="Gene3D" id="3.30.70.1320">
    <property type="entry name" value="Multidrug efflux transporter AcrB pore domain like"/>
    <property type="match status" value="1"/>
</dbReference>
<organism evidence="3 4">
    <name type="scientific">Thiorhodovibrio winogradskyi</name>
    <dbReference type="NCBI Taxonomy" id="77007"/>
    <lineage>
        <taxon>Bacteria</taxon>
        <taxon>Pseudomonadati</taxon>
        <taxon>Pseudomonadota</taxon>
        <taxon>Gammaproteobacteria</taxon>
        <taxon>Chromatiales</taxon>
        <taxon>Chromatiaceae</taxon>
        <taxon>Thiorhodovibrio</taxon>
    </lineage>
</organism>
<feature type="transmembrane region" description="Helical" evidence="2">
    <location>
        <begin position="954"/>
        <end position="973"/>
    </location>
</feature>
<feature type="transmembrane region" description="Helical" evidence="2">
    <location>
        <begin position="980"/>
        <end position="1000"/>
    </location>
</feature>
<dbReference type="InterPro" id="IPR001036">
    <property type="entry name" value="Acrflvin-R"/>
</dbReference>
<keyword evidence="2" id="KW-0472">Membrane</keyword>
<dbReference type="PANTHER" id="PTHR32063">
    <property type="match status" value="1"/>
</dbReference>